<proteinExistence type="predicted"/>
<dbReference type="SUPFAM" id="SSF49899">
    <property type="entry name" value="Concanavalin A-like lectins/glucanases"/>
    <property type="match status" value="1"/>
</dbReference>
<gene>
    <name evidence="4" type="ORF">GCM10023313_03380</name>
</gene>
<dbReference type="SMART" id="SM00560">
    <property type="entry name" value="LamGL"/>
    <property type="match status" value="1"/>
</dbReference>
<accession>A0ABP9FIE6</accession>
<evidence type="ECO:0000256" key="1">
    <source>
        <dbReference type="ARBA" id="ARBA00022729"/>
    </source>
</evidence>
<sequence length="284" mass="31776">MKHFFGLLATILFSISFISCQSTSLEPEGDPADSTKIPTDTIDLTLDSLKTGLIAFYPFDGNAKDLSGNKHNGLVYNITDAKNRFNKPASAYEFNGYSAFVRVEDEEDLRLYNTSFTVNYWIYVDAYNLSHGSAILHKRGSGSRNGWHLSFSGAEAQHTSVGKVGRPSYGVSAGDDPFAVGEKYLQKGIWYMITSLYDLEAQTYTTYINGKLDAVTQNIPTPNALTDAPLFIGRDSIFPYDGTEPYYFMGRLDDIRIYNRIISDTEMQKLFVLTQEQSAKLSQQ</sequence>
<reference evidence="5" key="1">
    <citation type="journal article" date="2019" name="Int. J. Syst. Evol. Microbiol.">
        <title>The Global Catalogue of Microorganisms (GCM) 10K type strain sequencing project: providing services to taxonomists for standard genome sequencing and annotation.</title>
        <authorList>
            <consortium name="The Broad Institute Genomics Platform"/>
            <consortium name="The Broad Institute Genome Sequencing Center for Infectious Disease"/>
            <person name="Wu L."/>
            <person name="Ma J."/>
        </authorList>
    </citation>
    <scope>NUCLEOTIDE SEQUENCE [LARGE SCALE GENOMIC DNA]</scope>
    <source>
        <strain evidence="5">JCM 18283</strain>
    </source>
</reference>
<protein>
    <recommendedName>
        <fullName evidence="3">LamG-like jellyroll fold domain-containing protein</fullName>
    </recommendedName>
</protein>
<keyword evidence="5" id="KW-1185">Reference proteome</keyword>
<dbReference type="Proteomes" id="UP001501436">
    <property type="component" value="Unassembled WGS sequence"/>
</dbReference>
<name>A0ABP9FIE6_9SPHI</name>
<dbReference type="RefSeq" id="WP_345329183.1">
    <property type="nucleotide sequence ID" value="NZ_BAABJI010000001.1"/>
</dbReference>
<evidence type="ECO:0000313" key="4">
    <source>
        <dbReference type="EMBL" id="GAA4904129.1"/>
    </source>
</evidence>
<dbReference type="EMBL" id="BAABJI010000001">
    <property type="protein sequence ID" value="GAA4904129.1"/>
    <property type="molecule type" value="Genomic_DNA"/>
</dbReference>
<evidence type="ECO:0000313" key="5">
    <source>
        <dbReference type="Proteomes" id="UP001501436"/>
    </source>
</evidence>
<feature type="domain" description="LamG-like jellyroll fold" evidence="3">
    <location>
        <begin position="114"/>
        <end position="265"/>
    </location>
</feature>
<dbReference type="Pfam" id="PF13385">
    <property type="entry name" value="Laminin_G_3"/>
    <property type="match status" value="1"/>
</dbReference>
<dbReference type="PROSITE" id="PS51257">
    <property type="entry name" value="PROKAR_LIPOPROTEIN"/>
    <property type="match status" value="1"/>
</dbReference>
<dbReference type="Gene3D" id="2.60.120.200">
    <property type="match status" value="1"/>
</dbReference>
<comment type="caution">
    <text evidence="4">The sequence shown here is derived from an EMBL/GenBank/DDBJ whole genome shotgun (WGS) entry which is preliminary data.</text>
</comment>
<dbReference type="InterPro" id="IPR013320">
    <property type="entry name" value="ConA-like_dom_sf"/>
</dbReference>
<evidence type="ECO:0000259" key="3">
    <source>
        <dbReference type="SMART" id="SM00560"/>
    </source>
</evidence>
<keyword evidence="2" id="KW-1015">Disulfide bond</keyword>
<organism evidence="4 5">
    <name type="scientific">Mucilaginibacter defluvii</name>
    <dbReference type="NCBI Taxonomy" id="1196019"/>
    <lineage>
        <taxon>Bacteria</taxon>
        <taxon>Pseudomonadati</taxon>
        <taxon>Bacteroidota</taxon>
        <taxon>Sphingobacteriia</taxon>
        <taxon>Sphingobacteriales</taxon>
        <taxon>Sphingobacteriaceae</taxon>
        <taxon>Mucilaginibacter</taxon>
    </lineage>
</organism>
<evidence type="ECO:0000256" key="2">
    <source>
        <dbReference type="ARBA" id="ARBA00023157"/>
    </source>
</evidence>
<dbReference type="InterPro" id="IPR006558">
    <property type="entry name" value="LamG-like"/>
</dbReference>
<keyword evidence="1" id="KW-0732">Signal</keyword>